<keyword evidence="4 6" id="KW-0472">Membrane</keyword>
<dbReference type="Pfam" id="PF00535">
    <property type="entry name" value="Glycos_transf_2"/>
    <property type="match status" value="1"/>
</dbReference>
<dbReference type="Gene3D" id="3.90.550.10">
    <property type="entry name" value="Spore Coat Polysaccharide Biosynthesis Protein SpsA, Chain A"/>
    <property type="match status" value="1"/>
</dbReference>
<dbReference type="InterPro" id="IPR007267">
    <property type="entry name" value="GtrA_DPMS_TM"/>
</dbReference>
<keyword evidence="2 6" id="KW-0812">Transmembrane</keyword>
<evidence type="ECO:0000256" key="5">
    <source>
        <dbReference type="SAM" id="MobiDB-lite"/>
    </source>
</evidence>
<dbReference type="GO" id="GO:0016020">
    <property type="term" value="C:membrane"/>
    <property type="evidence" value="ECO:0007669"/>
    <property type="project" value="UniProtKB-SubCell"/>
</dbReference>
<feature type="domain" description="Glycosyltransferase 2-like" evidence="7">
    <location>
        <begin position="31"/>
        <end position="133"/>
    </location>
</feature>
<evidence type="ECO:0000256" key="6">
    <source>
        <dbReference type="SAM" id="Phobius"/>
    </source>
</evidence>
<proteinExistence type="predicted"/>
<evidence type="ECO:0000313" key="9">
    <source>
        <dbReference type="EMBL" id="MST91827.1"/>
    </source>
</evidence>
<dbReference type="Pfam" id="PF04138">
    <property type="entry name" value="GtrA_DPMS_TM"/>
    <property type="match status" value="1"/>
</dbReference>
<feature type="region of interest" description="Disordered" evidence="5">
    <location>
        <begin position="403"/>
        <end position="428"/>
    </location>
</feature>
<comment type="subcellular location">
    <subcellularLocation>
        <location evidence="1">Membrane</location>
        <topology evidence="1">Multi-pass membrane protein</topology>
    </subcellularLocation>
</comment>
<dbReference type="CDD" id="cd04179">
    <property type="entry name" value="DPM_DPG-synthase_like"/>
    <property type="match status" value="1"/>
</dbReference>
<dbReference type="GO" id="GO:0006487">
    <property type="term" value="P:protein N-linked glycosylation"/>
    <property type="evidence" value="ECO:0007669"/>
    <property type="project" value="TreeGrafter"/>
</dbReference>
<feature type="domain" description="GtrA/DPMS transmembrane" evidence="8">
    <location>
        <begin position="229"/>
        <end position="348"/>
    </location>
</feature>
<evidence type="ECO:0000259" key="8">
    <source>
        <dbReference type="Pfam" id="PF04138"/>
    </source>
</evidence>
<keyword evidence="3 6" id="KW-1133">Transmembrane helix</keyword>
<dbReference type="Proteomes" id="UP000431913">
    <property type="component" value="Unassembled WGS sequence"/>
</dbReference>
<name>A0A6I2U268_9FIRM</name>
<dbReference type="InterPro" id="IPR001173">
    <property type="entry name" value="Glyco_trans_2-like"/>
</dbReference>
<dbReference type="PANTHER" id="PTHR10859">
    <property type="entry name" value="GLYCOSYL TRANSFERASE"/>
    <property type="match status" value="1"/>
</dbReference>
<dbReference type="PANTHER" id="PTHR10859:SF114">
    <property type="entry name" value="DOLICHOL-PHOSPHATE MANNOSYLTRANSFERASE"/>
    <property type="match status" value="1"/>
</dbReference>
<organism evidence="9 10">
    <name type="scientific">Ruthenibacterium lactatiformans</name>
    <dbReference type="NCBI Taxonomy" id="1550024"/>
    <lineage>
        <taxon>Bacteria</taxon>
        <taxon>Bacillati</taxon>
        <taxon>Bacillota</taxon>
        <taxon>Clostridia</taxon>
        <taxon>Eubacteriales</taxon>
        <taxon>Oscillospiraceae</taxon>
        <taxon>Ruthenibacterium</taxon>
    </lineage>
</organism>
<dbReference type="EMBL" id="VUNJ01000006">
    <property type="protein sequence ID" value="MST91827.1"/>
    <property type="molecule type" value="Genomic_DNA"/>
</dbReference>
<dbReference type="InterPro" id="IPR029044">
    <property type="entry name" value="Nucleotide-diphossugar_trans"/>
</dbReference>
<evidence type="ECO:0000256" key="4">
    <source>
        <dbReference type="ARBA" id="ARBA00023136"/>
    </source>
</evidence>
<feature type="transmembrane region" description="Helical" evidence="6">
    <location>
        <begin position="257"/>
        <end position="277"/>
    </location>
</feature>
<reference evidence="9 10" key="1">
    <citation type="submission" date="2019-08" db="EMBL/GenBank/DDBJ databases">
        <title>In-depth cultivation of the pig gut microbiome towards novel bacterial diversity and tailored functional studies.</title>
        <authorList>
            <person name="Wylensek D."/>
            <person name="Hitch T.C.A."/>
            <person name="Clavel T."/>
        </authorList>
    </citation>
    <scope>NUCLEOTIDE SEQUENCE [LARGE SCALE GENOMIC DNA]</scope>
    <source>
        <strain evidence="9 10">WCA3-601-WT-6J</strain>
    </source>
</reference>
<accession>A0A6I2U268</accession>
<evidence type="ECO:0000259" key="7">
    <source>
        <dbReference type="Pfam" id="PF00535"/>
    </source>
</evidence>
<evidence type="ECO:0000313" key="10">
    <source>
        <dbReference type="Proteomes" id="UP000431913"/>
    </source>
</evidence>
<evidence type="ECO:0000256" key="2">
    <source>
        <dbReference type="ARBA" id="ARBA00022692"/>
    </source>
</evidence>
<evidence type="ECO:0000256" key="3">
    <source>
        <dbReference type="ARBA" id="ARBA00022989"/>
    </source>
</evidence>
<dbReference type="RefSeq" id="WP_154522443.1">
    <property type="nucleotide sequence ID" value="NZ_VUNJ01000006.1"/>
</dbReference>
<feature type="compositionally biased region" description="Basic and acidic residues" evidence="5">
    <location>
        <begin position="408"/>
        <end position="428"/>
    </location>
</feature>
<keyword evidence="9" id="KW-0808">Transferase</keyword>
<dbReference type="GO" id="GO:0016740">
    <property type="term" value="F:transferase activity"/>
    <property type="evidence" value="ECO:0007669"/>
    <property type="project" value="UniProtKB-KW"/>
</dbReference>
<comment type="caution">
    <text evidence="9">The sequence shown here is derived from an EMBL/GenBank/DDBJ whole genome shotgun (WGS) entry which is preliminary data.</text>
</comment>
<dbReference type="GO" id="GO:0000271">
    <property type="term" value="P:polysaccharide biosynthetic process"/>
    <property type="evidence" value="ECO:0007669"/>
    <property type="project" value="InterPro"/>
</dbReference>
<gene>
    <name evidence="9" type="ORF">FYJ76_07690</name>
</gene>
<sequence>MRVCIVIPAYEPGGEFVPYAQEVLAAGLGPVLVVDDGSGPAYAPVFAALAEMGCTVLAHEQNRGKGAALKTALRWYGAHEDGCAGIVTADCDGQHTVKDVRRVCEAMEACPGTLVLGCRDFGPGTPARSATGNRVTSAAMRVLYNIDLKDTQTGLRGIPNGMHRDLLEVRGERYEYELNMLIYAKQRSIPYTIVPIETVYFNNNEGSHYRTVADSARIIHQLGSGLVQYAMSAGLSVVVDVFVYCVLVKWLLLGLPLAPRLFFAAVIARTLSSVVNYTCNRRLPYVQNKKIGPTVAKYYCLWLAQLMLSFVGVWAACTGLHMDDMLAKLLVDALLAVASYQVQLRWVFSEKTPRPVLYGSGEAMAAKRTTAQGGFAQRNAAPDFARQTQKVGPVTGQRGFAAGEMEAEADKCPQHAAGREDGGRGAAL</sequence>
<protein>
    <submittedName>
        <fullName evidence="9">Glycosyltransferase</fullName>
    </submittedName>
</protein>
<dbReference type="AlphaFoldDB" id="A0A6I2U268"/>
<evidence type="ECO:0000256" key="1">
    <source>
        <dbReference type="ARBA" id="ARBA00004141"/>
    </source>
</evidence>
<feature type="transmembrane region" description="Helical" evidence="6">
    <location>
        <begin position="226"/>
        <end position="251"/>
    </location>
</feature>
<feature type="transmembrane region" description="Helical" evidence="6">
    <location>
        <begin position="298"/>
        <end position="317"/>
    </location>
</feature>
<dbReference type="SUPFAM" id="SSF53448">
    <property type="entry name" value="Nucleotide-diphospho-sugar transferases"/>
    <property type="match status" value="1"/>
</dbReference>